<protein>
    <submittedName>
        <fullName evidence="9">Permease</fullName>
    </submittedName>
</protein>
<evidence type="ECO:0000256" key="2">
    <source>
        <dbReference type="ARBA" id="ARBA00006386"/>
    </source>
</evidence>
<sequence length="310" mass="34425">MMNDIHTFKTMLISIFLEAMPFLLLGIIVSSFMHVFIPERWFRQWIPKNPVLGVLVACLLGIVFPLCECGMIPIVRRLVAKGMPLFVGVVFILVGPIVNPIVFSATFTAFRSKPEMVYSRMGLAVAVGFVIGLGVYFFVKDNPIRQTRHDSMDEDHGHRHEHRHGHHKHSHSRRRSKFVEMLEHAGAEFFDMGKYVVIGSLITAAVQAFVPRSEIAGIGQGDISSHLFMMGFAFILSLCSTSDAFVASTFTSTFSMSSLLTFLVFGPMLDFKSTLMLLSVFKAKFVLYLAVGIAVTVLVGSLIIGSIVWG</sequence>
<feature type="transmembrane region" description="Helical" evidence="8">
    <location>
        <begin position="285"/>
        <end position="309"/>
    </location>
</feature>
<evidence type="ECO:0000256" key="3">
    <source>
        <dbReference type="ARBA" id="ARBA00022475"/>
    </source>
</evidence>
<evidence type="ECO:0000256" key="5">
    <source>
        <dbReference type="ARBA" id="ARBA00022989"/>
    </source>
</evidence>
<keyword evidence="3" id="KW-1003">Cell membrane</keyword>
<name>A0ABW0I227_9BACL</name>
<keyword evidence="4 8" id="KW-0812">Transmembrane</keyword>
<feature type="compositionally biased region" description="Basic and acidic residues" evidence="7">
    <location>
        <begin position="149"/>
        <end position="158"/>
    </location>
</feature>
<evidence type="ECO:0000256" key="1">
    <source>
        <dbReference type="ARBA" id="ARBA00004651"/>
    </source>
</evidence>
<evidence type="ECO:0000256" key="8">
    <source>
        <dbReference type="SAM" id="Phobius"/>
    </source>
</evidence>
<keyword evidence="10" id="KW-1185">Reference proteome</keyword>
<dbReference type="PANTHER" id="PTHR34184:SF4">
    <property type="entry name" value="UPF0718 PROTEIN YCGR"/>
    <property type="match status" value="1"/>
</dbReference>
<gene>
    <name evidence="9" type="ORF">ACFPOF_25555</name>
</gene>
<accession>A0ABW0I227</accession>
<comment type="similarity">
    <text evidence="2">Belongs to the UPF0718 family.</text>
</comment>
<dbReference type="InterPro" id="IPR005524">
    <property type="entry name" value="DUF318"/>
</dbReference>
<evidence type="ECO:0000256" key="6">
    <source>
        <dbReference type="ARBA" id="ARBA00023136"/>
    </source>
</evidence>
<dbReference type="EMBL" id="JBHSMI010000052">
    <property type="protein sequence ID" value="MFC5406122.1"/>
    <property type="molecule type" value="Genomic_DNA"/>
</dbReference>
<feature type="compositionally biased region" description="Basic residues" evidence="7">
    <location>
        <begin position="159"/>
        <end position="173"/>
    </location>
</feature>
<dbReference type="PANTHER" id="PTHR34184">
    <property type="entry name" value="UPF0718 PROTEIN YCGR"/>
    <property type="match status" value="1"/>
</dbReference>
<proteinExistence type="inferred from homology"/>
<comment type="subcellular location">
    <subcellularLocation>
        <location evidence="1">Cell membrane</location>
        <topology evidence="1">Multi-pass membrane protein</topology>
    </subcellularLocation>
</comment>
<evidence type="ECO:0000256" key="7">
    <source>
        <dbReference type="SAM" id="MobiDB-lite"/>
    </source>
</evidence>
<comment type="caution">
    <text evidence="9">The sequence shown here is derived from an EMBL/GenBank/DDBJ whole genome shotgun (WGS) entry which is preliminary data.</text>
</comment>
<feature type="transmembrane region" description="Helical" evidence="8">
    <location>
        <begin position="49"/>
        <end position="66"/>
    </location>
</feature>
<dbReference type="Proteomes" id="UP001596113">
    <property type="component" value="Unassembled WGS sequence"/>
</dbReference>
<reference evidence="10" key="1">
    <citation type="journal article" date="2019" name="Int. J. Syst. Evol. Microbiol.">
        <title>The Global Catalogue of Microorganisms (GCM) 10K type strain sequencing project: providing services to taxonomists for standard genome sequencing and annotation.</title>
        <authorList>
            <consortium name="The Broad Institute Genomics Platform"/>
            <consortium name="The Broad Institute Genome Sequencing Center for Infectious Disease"/>
            <person name="Wu L."/>
            <person name="Ma J."/>
        </authorList>
    </citation>
    <scope>NUCLEOTIDE SEQUENCE [LARGE SCALE GENOMIC DNA]</scope>
    <source>
        <strain evidence="10">CGMCC 1.18575</strain>
    </source>
</reference>
<evidence type="ECO:0000313" key="9">
    <source>
        <dbReference type="EMBL" id="MFC5406122.1"/>
    </source>
</evidence>
<evidence type="ECO:0000256" key="4">
    <source>
        <dbReference type="ARBA" id="ARBA00022692"/>
    </source>
</evidence>
<dbReference type="InterPro" id="IPR052923">
    <property type="entry name" value="UPF0718"/>
</dbReference>
<feature type="transmembrane region" description="Helical" evidence="8">
    <location>
        <begin position="78"/>
        <end position="98"/>
    </location>
</feature>
<dbReference type="Pfam" id="PF03773">
    <property type="entry name" value="ArsP_1"/>
    <property type="match status" value="1"/>
</dbReference>
<evidence type="ECO:0000313" key="10">
    <source>
        <dbReference type="Proteomes" id="UP001596113"/>
    </source>
</evidence>
<feature type="transmembrane region" description="Helical" evidence="8">
    <location>
        <begin position="12"/>
        <end position="37"/>
    </location>
</feature>
<feature type="region of interest" description="Disordered" evidence="7">
    <location>
        <begin position="149"/>
        <end position="173"/>
    </location>
</feature>
<organism evidence="9 10">
    <name type="scientific">Cohnella soli</name>
    <dbReference type="NCBI Taxonomy" id="425005"/>
    <lineage>
        <taxon>Bacteria</taxon>
        <taxon>Bacillati</taxon>
        <taxon>Bacillota</taxon>
        <taxon>Bacilli</taxon>
        <taxon>Bacillales</taxon>
        <taxon>Paenibacillaceae</taxon>
        <taxon>Cohnella</taxon>
    </lineage>
</organism>
<keyword evidence="6 8" id="KW-0472">Membrane</keyword>
<dbReference type="RefSeq" id="WP_378138024.1">
    <property type="nucleotide sequence ID" value="NZ_JBHSMI010000052.1"/>
</dbReference>
<keyword evidence="5 8" id="KW-1133">Transmembrane helix</keyword>
<feature type="transmembrane region" description="Helical" evidence="8">
    <location>
        <begin position="118"/>
        <end position="139"/>
    </location>
</feature>